<keyword evidence="2" id="KW-1185">Reference proteome</keyword>
<dbReference type="PATRIC" id="fig|1149862.3.peg.1091"/>
<sequence length="263" mass="28808">MTTAAQTQEELAAQNALQTKDLVQVPAEGAVAVVKTNKSYAAALLEGMKADFLAVNDGMDLDFVYLGSWLTMDKKGIFVEKDGKEDVKTRVAYGDTIDVIVAQGEKRWTLWGKKDSPEDGQLIVAEREEKDAIAKLENWLEQHPEAEDRYDSNSAKLCYLAYVIPVKTLSPDDYPKIYLMSFPPTATIQYGKYAFNGVFQGKYKALGIPARTGMASVVTRIGNVEAGSGSETYLALTFEPVGPFRPEEYGVNPNGDVGAQQAE</sequence>
<accession>I9B493</accession>
<dbReference type="RefSeq" id="WP_007932070.1">
    <property type="nucleotide sequence ID" value="NZ_AKVJ01000011.1"/>
</dbReference>
<dbReference type="AlphaFoldDB" id="I9B493"/>
<reference evidence="1 2" key="1">
    <citation type="journal article" date="2012" name="J. Bacteriol.">
        <title>Draft Genome Sequences for Two Metal-Reducing Pelosinus fermentans Strains Isolated from a Cr(VI)-Contaminated Site and for Type Strain R7.</title>
        <authorList>
            <person name="Brown S.D."/>
            <person name="Podar M."/>
            <person name="Klingeman D.M."/>
            <person name="Johnson C.M."/>
            <person name="Yang Z.K."/>
            <person name="Utturkar S.M."/>
            <person name="Land M.L."/>
            <person name="Mosher J.J."/>
            <person name="Hurt R.A.Jr."/>
            <person name="Phelps T.J."/>
            <person name="Palumbo A.V."/>
            <person name="Arkin A.P."/>
            <person name="Hazen T.C."/>
            <person name="Elias D.A."/>
        </authorList>
    </citation>
    <scope>NUCLEOTIDE SEQUENCE [LARGE SCALE GENOMIC DNA]</scope>
    <source>
        <strain evidence="1 2">B4</strain>
    </source>
</reference>
<comment type="caution">
    <text evidence="1">The sequence shown here is derived from an EMBL/GenBank/DDBJ whole genome shotgun (WGS) entry which is preliminary data.</text>
</comment>
<protein>
    <submittedName>
        <fullName evidence="1">Phage protein</fullName>
    </submittedName>
</protein>
<evidence type="ECO:0000313" key="1">
    <source>
        <dbReference type="EMBL" id="EIW19947.1"/>
    </source>
</evidence>
<evidence type="ECO:0000313" key="2">
    <source>
        <dbReference type="Proteomes" id="UP000004324"/>
    </source>
</evidence>
<gene>
    <name evidence="1" type="ORF">FB4_0198</name>
</gene>
<name>I9B493_9FIRM</name>
<proteinExistence type="predicted"/>
<dbReference type="EMBL" id="AKVJ01000011">
    <property type="protein sequence ID" value="EIW19947.1"/>
    <property type="molecule type" value="Genomic_DNA"/>
</dbReference>
<dbReference type="OrthoDB" id="2988510at2"/>
<dbReference type="Proteomes" id="UP000004324">
    <property type="component" value="Unassembled WGS sequence"/>
</dbReference>
<organism evidence="1 2">
    <name type="scientific">Pelosinus fermentans B4</name>
    <dbReference type="NCBI Taxonomy" id="1149862"/>
    <lineage>
        <taxon>Bacteria</taxon>
        <taxon>Bacillati</taxon>
        <taxon>Bacillota</taxon>
        <taxon>Negativicutes</taxon>
        <taxon>Selenomonadales</taxon>
        <taxon>Sporomusaceae</taxon>
        <taxon>Pelosinus</taxon>
    </lineage>
</organism>